<evidence type="ECO:0000256" key="9">
    <source>
        <dbReference type="ARBA" id="ARBA00025772"/>
    </source>
</evidence>
<protein>
    <recommendedName>
        <fullName evidence="2">Type II secretion system protein H</fullName>
    </recommendedName>
    <alternativeName>
        <fullName evidence="10">General secretion pathway protein H</fullName>
    </alternativeName>
</protein>
<evidence type="ECO:0000313" key="12">
    <source>
        <dbReference type="EMBL" id="GLK89105.1"/>
    </source>
</evidence>
<evidence type="ECO:0000256" key="8">
    <source>
        <dbReference type="ARBA" id="ARBA00023136"/>
    </source>
</evidence>
<evidence type="ECO:0000256" key="4">
    <source>
        <dbReference type="ARBA" id="ARBA00022481"/>
    </source>
</evidence>
<name>A0A9W6K7G0_9PSED</name>
<comment type="caution">
    <text evidence="12">The sequence shown here is derived from an EMBL/GenBank/DDBJ whole genome shotgun (WGS) entry which is preliminary data.</text>
</comment>
<dbReference type="GO" id="GO:0005886">
    <property type="term" value="C:plasma membrane"/>
    <property type="evidence" value="ECO:0007669"/>
    <property type="project" value="UniProtKB-SubCell"/>
</dbReference>
<dbReference type="GO" id="GO:0015628">
    <property type="term" value="P:protein secretion by the type II secretion system"/>
    <property type="evidence" value="ECO:0007669"/>
    <property type="project" value="InterPro"/>
</dbReference>
<dbReference type="SUPFAM" id="SSF54523">
    <property type="entry name" value="Pili subunits"/>
    <property type="match status" value="1"/>
</dbReference>
<evidence type="ECO:0000256" key="2">
    <source>
        <dbReference type="ARBA" id="ARBA00021549"/>
    </source>
</evidence>
<evidence type="ECO:0000256" key="10">
    <source>
        <dbReference type="ARBA" id="ARBA00030775"/>
    </source>
</evidence>
<evidence type="ECO:0000313" key="13">
    <source>
        <dbReference type="Proteomes" id="UP001143328"/>
    </source>
</evidence>
<comment type="subcellular location">
    <subcellularLocation>
        <location evidence="1">Cell inner membrane</location>
        <topology evidence="1">Single-pass membrane protein</topology>
    </subcellularLocation>
</comment>
<keyword evidence="3" id="KW-1003">Cell membrane</keyword>
<dbReference type="AlphaFoldDB" id="A0A9W6K7G0"/>
<dbReference type="Gene3D" id="3.55.40.10">
    <property type="entry name" value="minor pseudopilin epsh domain"/>
    <property type="match status" value="1"/>
</dbReference>
<evidence type="ECO:0000259" key="11">
    <source>
        <dbReference type="Pfam" id="PF12019"/>
    </source>
</evidence>
<keyword evidence="8" id="KW-0472">Membrane</keyword>
<dbReference type="InterPro" id="IPR045584">
    <property type="entry name" value="Pilin-like"/>
</dbReference>
<keyword evidence="5" id="KW-0997">Cell inner membrane</keyword>
<sequence length="146" mass="15234">MVTLLGIFAAIAVPNFYHTTHSNRALAAANELYSVLQYARSEALSRGRGVTVSVSAQDAWAGDTYVKAGTQTLRHYAKGSFGDASASSSLTTLTFCPGFIAATTCNNGALSSPPTFTVSYANDSSVTTRTIKVLASGQISRPTASE</sequence>
<accession>A0A9W6K7G0</accession>
<keyword evidence="13" id="KW-1185">Reference proteome</keyword>
<feature type="domain" description="General secretion pathway GspH" evidence="11">
    <location>
        <begin position="28"/>
        <end position="137"/>
    </location>
</feature>
<gene>
    <name evidence="12" type="ORF">GCM10017655_21670</name>
</gene>
<reference evidence="12" key="2">
    <citation type="submission" date="2023-01" db="EMBL/GenBank/DDBJ databases">
        <authorList>
            <person name="Sun Q."/>
            <person name="Evtushenko L."/>
        </authorList>
    </citation>
    <scope>NUCLEOTIDE SEQUENCE</scope>
    <source>
        <strain evidence="12">VKM B-2935</strain>
    </source>
</reference>
<keyword evidence="4" id="KW-0488">Methylation</keyword>
<dbReference type="Proteomes" id="UP001143328">
    <property type="component" value="Unassembled WGS sequence"/>
</dbReference>
<proteinExistence type="inferred from homology"/>
<organism evidence="12 13">
    <name type="scientific">Pseudomonas turukhanskensis</name>
    <dbReference type="NCBI Taxonomy" id="1806536"/>
    <lineage>
        <taxon>Bacteria</taxon>
        <taxon>Pseudomonadati</taxon>
        <taxon>Pseudomonadota</taxon>
        <taxon>Gammaproteobacteria</taxon>
        <taxon>Pseudomonadales</taxon>
        <taxon>Pseudomonadaceae</taxon>
        <taxon>Pseudomonas</taxon>
    </lineage>
</organism>
<evidence type="ECO:0000256" key="1">
    <source>
        <dbReference type="ARBA" id="ARBA00004377"/>
    </source>
</evidence>
<dbReference type="InterPro" id="IPR022346">
    <property type="entry name" value="T2SS_GspH"/>
</dbReference>
<dbReference type="GO" id="GO:0015627">
    <property type="term" value="C:type II protein secretion system complex"/>
    <property type="evidence" value="ECO:0007669"/>
    <property type="project" value="InterPro"/>
</dbReference>
<reference evidence="12" key="1">
    <citation type="journal article" date="2014" name="Int. J. Syst. Evol. Microbiol.">
        <title>Complete genome sequence of Corynebacterium casei LMG S-19264T (=DSM 44701T), isolated from a smear-ripened cheese.</title>
        <authorList>
            <consortium name="US DOE Joint Genome Institute (JGI-PGF)"/>
            <person name="Walter F."/>
            <person name="Albersmeier A."/>
            <person name="Kalinowski J."/>
            <person name="Ruckert C."/>
        </authorList>
    </citation>
    <scope>NUCLEOTIDE SEQUENCE</scope>
    <source>
        <strain evidence="12">VKM B-2935</strain>
    </source>
</reference>
<dbReference type="Pfam" id="PF12019">
    <property type="entry name" value="GspH"/>
    <property type="match status" value="1"/>
</dbReference>
<comment type="similarity">
    <text evidence="9">Belongs to the GSP H family.</text>
</comment>
<dbReference type="EMBL" id="BSFN01000005">
    <property type="protein sequence ID" value="GLK89105.1"/>
    <property type="molecule type" value="Genomic_DNA"/>
</dbReference>
<keyword evidence="7" id="KW-1133">Transmembrane helix</keyword>
<evidence type="ECO:0000256" key="6">
    <source>
        <dbReference type="ARBA" id="ARBA00022692"/>
    </source>
</evidence>
<evidence type="ECO:0000256" key="5">
    <source>
        <dbReference type="ARBA" id="ARBA00022519"/>
    </source>
</evidence>
<keyword evidence="6" id="KW-0812">Transmembrane</keyword>
<evidence type="ECO:0000256" key="3">
    <source>
        <dbReference type="ARBA" id="ARBA00022475"/>
    </source>
</evidence>
<evidence type="ECO:0000256" key="7">
    <source>
        <dbReference type="ARBA" id="ARBA00022989"/>
    </source>
</evidence>